<evidence type="ECO:0000256" key="1">
    <source>
        <dbReference type="ARBA" id="ARBA00005447"/>
    </source>
</evidence>
<dbReference type="PANTHER" id="PTHR35981">
    <property type="entry name" value="ION TRANSPORT PEPTIDE, ISOFORM C"/>
    <property type="match status" value="1"/>
</dbReference>
<keyword evidence="5" id="KW-1185">Reference proteome</keyword>
<dbReference type="InterPro" id="IPR031098">
    <property type="entry name" value="Crust_neurohorm"/>
</dbReference>
<dbReference type="Pfam" id="PF01147">
    <property type="entry name" value="Crust_neurohorm"/>
    <property type="match status" value="1"/>
</dbReference>
<evidence type="ECO:0000256" key="3">
    <source>
        <dbReference type="PIRSR" id="PIRSR631098-51"/>
    </source>
</evidence>
<reference evidence="4" key="1">
    <citation type="submission" date="2020-10" db="EMBL/GenBank/DDBJ databases">
        <authorList>
            <person name="Kikuchi T."/>
        </authorList>
    </citation>
    <scope>NUCLEOTIDE SEQUENCE</scope>
    <source>
        <strain evidence="4">NKZ352</strain>
    </source>
</reference>
<dbReference type="PROSITE" id="PS01250">
    <property type="entry name" value="CHH_MIH_GIH"/>
    <property type="match status" value="1"/>
</dbReference>
<protein>
    <submittedName>
        <fullName evidence="4">Uncharacterized protein</fullName>
    </submittedName>
</protein>
<dbReference type="GO" id="GO:0005576">
    <property type="term" value="C:extracellular region"/>
    <property type="evidence" value="ECO:0007669"/>
    <property type="project" value="InterPro"/>
</dbReference>
<evidence type="ECO:0000313" key="5">
    <source>
        <dbReference type="Proteomes" id="UP000835052"/>
    </source>
</evidence>
<evidence type="ECO:0000313" key="4">
    <source>
        <dbReference type="EMBL" id="CAD6185076.1"/>
    </source>
</evidence>
<evidence type="ECO:0000256" key="2">
    <source>
        <dbReference type="ARBA" id="ARBA00023157"/>
    </source>
</evidence>
<dbReference type="InterPro" id="IPR018251">
    <property type="entry name" value="Crust_neurhormone_CS"/>
</dbReference>
<dbReference type="SUPFAM" id="SSF81778">
    <property type="entry name" value="Crustacean CHH/MIH/GIH neurohormone"/>
    <property type="match status" value="1"/>
</dbReference>
<feature type="disulfide bond" evidence="3">
    <location>
        <begin position="66"/>
        <end position="84"/>
    </location>
</feature>
<dbReference type="Proteomes" id="UP000835052">
    <property type="component" value="Unassembled WGS sequence"/>
</dbReference>
<comment type="caution">
    <text evidence="4">The sequence shown here is derived from an EMBL/GenBank/DDBJ whole genome shotgun (WGS) entry which is preliminary data.</text>
</comment>
<feature type="disulfide bond" evidence="3">
    <location>
        <begin position="50"/>
        <end position="88"/>
    </location>
</feature>
<dbReference type="GO" id="GO:0005184">
    <property type="term" value="F:neuropeptide hormone activity"/>
    <property type="evidence" value="ECO:0007669"/>
    <property type="project" value="InterPro"/>
</dbReference>
<gene>
    <name evidence="4" type="ORF">CAUJ_LOCUS995</name>
</gene>
<dbReference type="PANTHER" id="PTHR35981:SF2">
    <property type="entry name" value="ION TRANSPORT PEPTIDE, ISOFORM C"/>
    <property type="match status" value="1"/>
</dbReference>
<sequence length="127" mass="14722">MESFIRFTALFATVFGLFLTVQTRSLTFGSQVIELLEPRERKNAAKNEDCAYDENLPIHTVMENICAVCHEHHSHELANLRSDCRADCFDNSIFRDCLKFVSRKDPIEDGEPEKVKLSRFRKSFFNS</sequence>
<dbReference type="EMBL" id="CAJGYM010000002">
    <property type="protein sequence ID" value="CAD6185076.1"/>
    <property type="molecule type" value="Genomic_DNA"/>
</dbReference>
<dbReference type="OrthoDB" id="6365952at2759"/>
<accession>A0A8S1GP42</accession>
<dbReference type="GO" id="GO:0007623">
    <property type="term" value="P:circadian rhythm"/>
    <property type="evidence" value="ECO:0007669"/>
    <property type="project" value="TreeGrafter"/>
</dbReference>
<keyword evidence="2 3" id="KW-1015">Disulfide bond</keyword>
<dbReference type="AlphaFoldDB" id="A0A8S1GP42"/>
<proteinExistence type="inferred from homology"/>
<dbReference type="InterPro" id="IPR035957">
    <property type="entry name" value="Crust_neurohorm_sf"/>
</dbReference>
<dbReference type="Gene3D" id="1.10.2010.10">
    <property type="entry name" value="Crustacean CHH/MIH/GIH neurohormone"/>
    <property type="match status" value="1"/>
</dbReference>
<feature type="disulfide bond" evidence="3">
    <location>
        <begin position="69"/>
        <end position="97"/>
    </location>
</feature>
<comment type="similarity">
    <text evidence="1">Belongs to the arthropod CHH/MIH/GIH/VIH hormone family.</text>
</comment>
<name>A0A8S1GP42_9PELO</name>
<organism evidence="4 5">
    <name type="scientific">Caenorhabditis auriculariae</name>
    <dbReference type="NCBI Taxonomy" id="2777116"/>
    <lineage>
        <taxon>Eukaryota</taxon>
        <taxon>Metazoa</taxon>
        <taxon>Ecdysozoa</taxon>
        <taxon>Nematoda</taxon>
        <taxon>Chromadorea</taxon>
        <taxon>Rhabditida</taxon>
        <taxon>Rhabditina</taxon>
        <taxon>Rhabditomorpha</taxon>
        <taxon>Rhabditoidea</taxon>
        <taxon>Rhabditidae</taxon>
        <taxon>Peloderinae</taxon>
        <taxon>Caenorhabditis</taxon>
    </lineage>
</organism>